<protein>
    <submittedName>
        <fullName evidence="2">Uncharacterized protein</fullName>
    </submittedName>
</protein>
<reference evidence="2 3" key="1">
    <citation type="submission" date="2024-04" db="EMBL/GenBank/DDBJ databases">
        <authorList>
            <person name="Fracassetti M."/>
        </authorList>
    </citation>
    <scope>NUCLEOTIDE SEQUENCE [LARGE SCALE GENOMIC DNA]</scope>
</reference>
<dbReference type="Proteomes" id="UP001497516">
    <property type="component" value="Chromosome 10"/>
</dbReference>
<organism evidence="2 3">
    <name type="scientific">Linum trigynum</name>
    <dbReference type="NCBI Taxonomy" id="586398"/>
    <lineage>
        <taxon>Eukaryota</taxon>
        <taxon>Viridiplantae</taxon>
        <taxon>Streptophyta</taxon>
        <taxon>Embryophyta</taxon>
        <taxon>Tracheophyta</taxon>
        <taxon>Spermatophyta</taxon>
        <taxon>Magnoliopsida</taxon>
        <taxon>eudicotyledons</taxon>
        <taxon>Gunneridae</taxon>
        <taxon>Pentapetalae</taxon>
        <taxon>rosids</taxon>
        <taxon>fabids</taxon>
        <taxon>Malpighiales</taxon>
        <taxon>Linaceae</taxon>
        <taxon>Linum</taxon>
    </lineage>
</organism>
<evidence type="ECO:0000313" key="3">
    <source>
        <dbReference type="Proteomes" id="UP001497516"/>
    </source>
</evidence>
<accession>A0AAV2CYJ5</accession>
<feature type="compositionally biased region" description="Polar residues" evidence="1">
    <location>
        <begin position="58"/>
        <end position="68"/>
    </location>
</feature>
<name>A0AAV2CYJ5_9ROSI</name>
<sequence>MRYLFQIGKSPISRFPTPTLLDRRFPTLASDDGFATSDGGLAFVPESRPQPLKAALPSYSSPGSNSDQRFSRSGDPPLPQHLHRRPDPPATTACTREMESRRALEMLLCLESFSRPLLLLSVLCKEWVSWGKMKS</sequence>
<keyword evidence="3" id="KW-1185">Reference proteome</keyword>
<evidence type="ECO:0000256" key="1">
    <source>
        <dbReference type="SAM" id="MobiDB-lite"/>
    </source>
</evidence>
<gene>
    <name evidence="2" type="ORF">LTRI10_LOCUS8732</name>
</gene>
<dbReference type="AlphaFoldDB" id="A0AAV2CYJ5"/>
<evidence type="ECO:0000313" key="2">
    <source>
        <dbReference type="EMBL" id="CAL1361354.1"/>
    </source>
</evidence>
<dbReference type="EMBL" id="OZ034814">
    <property type="protein sequence ID" value="CAL1361354.1"/>
    <property type="molecule type" value="Genomic_DNA"/>
</dbReference>
<proteinExistence type="predicted"/>
<feature type="region of interest" description="Disordered" evidence="1">
    <location>
        <begin position="52"/>
        <end position="96"/>
    </location>
</feature>